<evidence type="ECO:0000256" key="3">
    <source>
        <dbReference type="PROSITE-ProRule" id="PRU00023"/>
    </source>
</evidence>
<keyword evidence="1" id="KW-0677">Repeat</keyword>
<reference evidence="4" key="1">
    <citation type="submission" date="2024-06" db="UniProtKB">
        <authorList>
            <consortium name="RefSeq"/>
        </authorList>
    </citation>
    <scope>NUCLEOTIDE SEQUENCE [LARGE SCALE GENOMIC DNA]</scope>
    <source>
        <tissue evidence="7">Whole sample</tissue>
    </source>
</reference>
<dbReference type="PROSITE" id="PS50297">
    <property type="entry name" value="ANK_REP_REGION"/>
    <property type="match status" value="3"/>
</dbReference>
<sequence>MVKMNSPIDVPDDLHGAIKKKDLKAVLDILASLGNGSLVNDVICNHTALTLAIELKLSEITEAILAFPHTDVNASDRFGRTGLYFASKTGPISLVEHIISRGAHVGQSTPSILHGCAFGDDDNEAIVYAILKCGVDVNVVDERGRTPLFIAVSNSLVNVTKALIKSKTNINAIENEYGRTPLIQCASNTPITIDVNSQEKYMKSLRILNILLENGADVNAKDVAGYTALHNAIKNDNILASLKLIQWGGSHNSYETTTIKSIFEMALAKKHFEIAFILFLNFYRYFSTYSRSFFYKTKNYFQEEQFNPCQFSMVLKECLDGMLALNFSREEENTFSEEYQPFIEGLHIPTLQFMCRHCVLRSSNSSLMKEHFTYLPTAKTLQRYIFFNTHFSSISLSLLADLHIATYTRNIAVLVSKLNSHVVNIPFNNLTLLEVAISRRSVFITNLLLDNGADPNLETREGLRPLHKACHHGCVNTVQTLLDHGADVNAVDKQGNLPIHIACSTGHFGVAETLILYGSEFSSPDNFGRFPIHYSSASGNWQFTSTLLRLGIDASVTDSFGYTGLHLASSKGNLYLLKNIELPYMFEKEVIMKGHMFVLKYSCNIKCAPKPKYSSGVNHAEVIKQILQSGCNKEMTHETTNRKKSALDIAKDYNFQEVISILT</sequence>
<dbReference type="Proteomes" id="UP000694844">
    <property type="component" value="Chromosome 1"/>
</dbReference>
<dbReference type="KEGG" id="cvn:111100976"/>
<reference evidence="5 6" key="2">
    <citation type="submission" date="2025-04" db="UniProtKB">
        <authorList>
            <consortium name="RefSeq"/>
        </authorList>
    </citation>
    <scope>IDENTIFICATION</scope>
    <source>
        <tissue evidence="5 6">Whole sample</tissue>
    </source>
</reference>
<dbReference type="RefSeq" id="XP_022290884.1">
    <property type="nucleotide sequence ID" value="XM_022435176.1"/>
</dbReference>
<feature type="repeat" description="ANK" evidence="3">
    <location>
        <begin position="78"/>
        <end position="110"/>
    </location>
</feature>
<evidence type="ECO:0000313" key="6">
    <source>
        <dbReference type="RefSeq" id="XP_022288881.1"/>
    </source>
</evidence>
<dbReference type="InterPro" id="IPR036770">
    <property type="entry name" value="Ankyrin_rpt-contain_sf"/>
</dbReference>
<dbReference type="OrthoDB" id="194358at2759"/>
<evidence type="ECO:0000313" key="5">
    <source>
        <dbReference type="RefSeq" id="XP_022288872.1"/>
    </source>
</evidence>
<organism evidence="4 8">
    <name type="scientific">Crassostrea virginica</name>
    <name type="common">Eastern oyster</name>
    <dbReference type="NCBI Taxonomy" id="6565"/>
    <lineage>
        <taxon>Eukaryota</taxon>
        <taxon>Metazoa</taxon>
        <taxon>Spiralia</taxon>
        <taxon>Lophotrochozoa</taxon>
        <taxon>Mollusca</taxon>
        <taxon>Bivalvia</taxon>
        <taxon>Autobranchia</taxon>
        <taxon>Pteriomorphia</taxon>
        <taxon>Ostreida</taxon>
        <taxon>Ostreoidea</taxon>
        <taxon>Ostreidae</taxon>
        <taxon>Crassostrea</taxon>
    </lineage>
</organism>
<protein>
    <submittedName>
        <fullName evidence="5 6">Serine/threonine-protein phosphatase 6 regulatory ankyrin repeat subunit B-like</fullName>
    </submittedName>
</protein>
<dbReference type="PROSITE" id="PS50088">
    <property type="entry name" value="ANK_REPEAT"/>
    <property type="match status" value="6"/>
</dbReference>
<evidence type="ECO:0000313" key="7">
    <source>
        <dbReference type="RefSeq" id="XP_022290878.1"/>
    </source>
</evidence>
<feature type="repeat" description="ANK" evidence="3">
    <location>
        <begin position="494"/>
        <end position="526"/>
    </location>
</feature>
<dbReference type="AlphaFoldDB" id="A0A8B8ALF8"/>
<evidence type="ECO:0000313" key="8">
    <source>
        <dbReference type="RefSeq" id="XP_022290884.1"/>
    </source>
</evidence>
<dbReference type="Pfam" id="PF13637">
    <property type="entry name" value="Ank_4"/>
    <property type="match status" value="1"/>
</dbReference>
<evidence type="ECO:0000313" key="4">
    <source>
        <dbReference type="Proteomes" id="UP000694844"/>
    </source>
</evidence>
<feature type="repeat" description="ANK" evidence="3">
    <location>
        <begin position="527"/>
        <end position="559"/>
    </location>
</feature>
<dbReference type="RefSeq" id="XP_022288872.1">
    <property type="nucleotide sequence ID" value="XM_022433164.1"/>
</dbReference>
<dbReference type="PANTHER" id="PTHR24198:SF165">
    <property type="entry name" value="ANKYRIN REPEAT-CONTAINING PROTEIN-RELATED"/>
    <property type="match status" value="1"/>
</dbReference>
<accession>A0A8B8ALF8</accession>
<dbReference type="Gene3D" id="1.25.40.20">
    <property type="entry name" value="Ankyrin repeat-containing domain"/>
    <property type="match status" value="3"/>
</dbReference>
<feature type="repeat" description="ANK" evidence="3">
    <location>
        <begin position="461"/>
        <end position="493"/>
    </location>
</feature>
<dbReference type="SMART" id="SM00248">
    <property type="entry name" value="ANK"/>
    <property type="match status" value="12"/>
</dbReference>
<feature type="repeat" description="ANK" evidence="3">
    <location>
        <begin position="428"/>
        <end position="460"/>
    </location>
</feature>
<keyword evidence="2 3" id="KW-0040">ANK repeat</keyword>
<evidence type="ECO:0000256" key="1">
    <source>
        <dbReference type="ARBA" id="ARBA00022737"/>
    </source>
</evidence>
<feature type="repeat" description="ANK" evidence="3">
    <location>
        <begin position="143"/>
        <end position="175"/>
    </location>
</feature>
<dbReference type="RefSeq" id="XP_022288881.1">
    <property type="nucleotide sequence ID" value="XM_022433173.1"/>
</dbReference>
<evidence type="ECO:0000256" key="2">
    <source>
        <dbReference type="ARBA" id="ARBA00023043"/>
    </source>
</evidence>
<dbReference type="KEGG" id="cvn:111102429"/>
<proteinExistence type="predicted"/>
<dbReference type="PRINTS" id="PR01415">
    <property type="entry name" value="ANKYRIN"/>
</dbReference>
<name>A0A8B8ALF8_CRAVI</name>
<dbReference type="RefSeq" id="XP_022290878.1">
    <property type="nucleotide sequence ID" value="XM_022435170.1"/>
</dbReference>
<dbReference type="InterPro" id="IPR002110">
    <property type="entry name" value="Ankyrin_rpt"/>
</dbReference>
<dbReference type="Pfam" id="PF12796">
    <property type="entry name" value="Ank_2"/>
    <property type="match status" value="2"/>
</dbReference>
<gene>
    <name evidence="7 8" type="primary">LOC111102429</name>
    <name evidence="5 6" type="synonym">LOC111100976</name>
</gene>
<dbReference type="SUPFAM" id="SSF48403">
    <property type="entry name" value="Ankyrin repeat"/>
    <property type="match status" value="2"/>
</dbReference>
<dbReference type="GeneID" id="111102429"/>
<keyword evidence="4" id="KW-1185">Reference proteome</keyword>
<dbReference type="PANTHER" id="PTHR24198">
    <property type="entry name" value="ANKYRIN REPEAT AND PROTEIN KINASE DOMAIN-CONTAINING PROTEIN"/>
    <property type="match status" value="1"/>
</dbReference>